<keyword evidence="3" id="KW-1185">Reference proteome</keyword>
<sequence length="418" mass="45728">MLDELRERLTRPHTVAGLCAAILPDGQLRWTLCVLQRKNNLVSVLTQAPDLATVEDVLDRLGDASTPVALVITGRGLLLRQLPTDRGSATTTDQEWVTSLLPGASPADFYVQYLAGELGAHVALIRKAAAEQLLTQAQLRALLVIDLSLGPMRLQTLAPFMSLASGNSVLSVSGYDITFSQQGLASAVPSTVDDQDTDPVQLGAEELPAVMTLPYAAALHLLLGLPGNEVGADQVRLNYQEWQHRKIFPVGLWAVLLTLLVVLLANFLAFSYLSSQSQQLSAAASTDQVALRRLTQLRSVTGEQQAFLKSAGWLQATQASMYADQLALSLPPRLTLLTLDIYPYNARSSSMQQQVVFVPGILLIKGKCEDAQALDTWLQRLNRLPWVKAVRDQNFNYDYAGRSGTFTFTIHLAEQPRR</sequence>
<dbReference type="EMBL" id="JAJADR010000015">
    <property type="protein sequence ID" value="MCB2411157.1"/>
    <property type="molecule type" value="Genomic_DNA"/>
</dbReference>
<keyword evidence="1" id="KW-0812">Transmembrane</keyword>
<feature type="transmembrane region" description="Helical" evidence="1">
    <location>
        <begin position="250"/>
        <end position="273"/>
    </location>
</feature>
<evidence type="ECO:0008006" key="4">
    <source>
        <dbReference type="Google" id="ProtNLM"/>
    </source>
</evidence>
<reference evidence="2" key="1">
    <citation type="submission" date="2021-10" db="EMBL/GenBank/DDBJ databases">
        <authorList>
            <person name="Dean J.D."/>
            <person name="Kim M.K."/>
            <person name="Newey C.N."/>
            <person name="Stoker T.S."/>
            <person name="Thompson D.W."/>
            <person name="Grose J.H."/>
        </authorList>
    </citation>
    <scope>NUCLEOTIDE SEQUENCE</scope>
    <source>
        <strain evidence="2">BT178</strain>
    </source>
</reference>
<accession>A0ABS8AZC4</accession>
<dbReference type="RefSeq" id="WP_226180742.1">
    <property type="nucleotide sequence ID" value="NZ_JAJADR010000015.1"/>
</dbReference>
<protein>
    <recommendedName>
        <fullName evidence="4">General secretion pathway protein GspL</fullName>
    </recommendedName>
</protein>
<organism evidence="2 3">
    <name type="scientific">Hymenobacter lucidus</name>
    <dbReference type="NCBI Taxonomy" id="2880930"/>
    <lineage>
        <taxon>Bacteria</taxon>
        <taxon>Pseudomonadati</taxon>
        <taxon>Bacteroidota</taxon>
        <taxon>Cytophagia</taxon>
        <taxon>Cytophagales</taxon>
        <taxon>Hymenobacteraceae</taxon>
        <taxon>Hymenobacter</taxon>
    </lineage>
</organism>
<keyword evidence="1" id="KW-0472">Membrane</keyword>
<evidence type="ECO:0000313" key="2">
    <source>
        <dbReference type="EMBL" id="MCB2411157.1"/>
    </source>
</evidence>
<dbReference type="Proteomes" id="UP001165296">
    <property type="component" value="Unassembled WGS sequence"/>
</dbReference>
<comment type="caution">
    <text evidence="2">The sequence shown here is derived from an EMBL/GenBank/DDBJ whole genome shotgun (WGS) entry which is preliminary data.</text>
</comment>
<name>A0ABS8AZC4_9BACT</name>
<evidence type="ECO:0000313" key="3">
    <source>
        <dbReference type="Proteomes" id="UP001165296"/>
    </source>
</evidence>
<gene>
    <name evidence="2" type="ORF">LGH74_24430</name>
</gene>
<evidence type="ECO:0000256" key="1">
    <source>
        <dbReference type="SAM" id="Phobius"/>
    </source>
</evidence>
<proteinExistence type="predicted"/>
<keyword evidence="1" id="KW-1133">Transmembrane helix</keyword>